<dbReference type="PRINTS" id="PR00081">
    <property type="entry name" value="GDHRDH"/>
</dbReference>
<dbReference type="InterPro" id="IPR002347">
    <property type="entry name" value="SDR_fam"/>
</dbReference>
<sequence length="150" mass="15739">MATNLRAAVVITHAALPHLVKTKGNIINVSSIAGMSPSAGIGHYCTSKAALDQFSRCVALEVAPKGVRVNTINPGPVRTDIFRNIGLSDERLHANGKGLPLGFVSETEEVGNLMLYLASDKARSITGSSFVIDVGALLIGANTVMEIIQN</sequence>
<dbReference type="PANTHER" id="PTHR43975">
    <property type="entry name" value="ZGC:101858"/>
    <property type="match status" value="1"/>
</dbReference>
<name>A0A4C1T4C8_EUMVA</name>
<dbReference type="PROSITE" id="PS00061">
    <property type="entry name" value="ADH_SHORT"/>
    <property type="match status" value="1"/>
</dbReference>
<dbReference type="Gene3D" id="3.40.50.720">
    <property type="entry name" value="NAD(P)-binding Rossmann-like Domain"/>
    <property type="match status" value="1"/>
</dbReference>
<reference evidence="2 3" key="1">
    <citation type="journal article" date="2019" name="Commun. Biol.">
        <title>The bagworm genome reveals a unique fibroin gene that provides high tensile strength.</title>
        <authorList>
            <person name="Kono N."/>
            <person name="Nakamura H."/>
            <person name="Ohtoshi R."/>
            <person name="Tomita M."/>
            <person name="Numata K."/>
            <person name="Arakawa K."/>
        </authorList>
    </citation>
    <scope>NUCLEOTIDE SEQUENCE [LARGE SCALE GENOMIC DNA]</scope>
</reference>
<dbReference type="EMBL" id="BGZK01000030">
    <property type="protein sequence ID" value="GBP08308.1"/>
    <property type="molecule type" value="Genomic_DNA"/>
</dbReference>
<proteinExistence type="predicted"/>
<dbReference type="Proteomes" id="UP000299102">
    <property type="component" value="Unassembled WGS sequence"/>
</dbReference>
<dbReference type="STRING" id="151549.A0A4C1T4C8"/>
<dbReference type="InterPro" id="IPR020904">
    <property type="entry name" value="Sc_DH/Rdtase_CS"/>
</dbReference>
<comment type="caution">
    <text evidence="2">The sequence shown here is derived from an EMBL/GenBank/DDBJ whole genome shotgun (WGS) entry which is preliminary data.</text>
</comment>
<dbReference type="Pfam" id="PF13561">
    <property type="entry name" value="adh_short_C2"/>
    <property type="match status" value="1"/>
</dbReference>
<keyword evidence="3" id="KW-1185">Reference proteome</keyword>
<dbReference type="PRINTS" id="PR00080">
    <property type="entry name" value="SDRFAMILY"/>
</dbReference>
<evidence type="ECO:0000313" key="2">
    <source>
        <dbReference type="EMBL" id="GBP08308.1"/>
    </source>
</evidence>
<organism evidence="2 3">
    <name type="scientific">Eumeta variegata</name>
    <name type="common">Bagworm moth</name>
    <name type="synonym">Eumeta japonica</name>
    <dbReference type="NCBI Taxonomy" id="151549"/>
    <lineage>
        <taxon>Eukaryota</taxon>
        <taxon>Metazoa</taxon>
        <taxon>Ecdysozoa</taxon>
        <taxon>Arthropoda</taxon>
        <taxon>Hexapoda</taxon>
        <taxon>Insecta</taxon>
        <taxon>Pterygota</taxon>
        <taxon>Neoptera</taxon>
        <taxon>Endopterygota</taxon>
        <taxon>Lepidoptera</taxon>
        <taxon>Glossata</taxon>
        <taxon>Ditrysia</taxon>
        <taxon>Tineoidea</taxon>
        <taxon>Psychidae</taxon>
        <taxon>Oiketicinae</taxon>
        <taxon>Eumeta</taxon>
    </lineage>
</organism>
<evidence type="ECO:0000256" key="1">
    <source>
        <dbReference type="ARBA" id="ARBA00023002"/>
    </source>
</evidence>
<dbReference type="PANTHER" id="PTHR43975:SF2">
    <property type="entry name" value="EG:BACR7A4.14 PROTEIN-RELATED"/>
    <property type="match status" value="1"/>
</dbReference>
<dbReference type="OrthoDB" id="47007at2759"/>
<accession>A0A4C1T4C8</accession>
<keyword evidence="1" id="KW-0560">Oxidoreductase</keyword>
<dbReference type="SUPFAM" id="SSF51735">
    <property type="entry name" value="NAD(P)-binding Rossmann-fold domains"/>
    <property type="match status" value="1"/>
</dbReference>
<evidence type="ECO:0000313" key="3">
    <source>
        <dbReference type="Proteomes" id="UP000299102"/>
    </source>
</evidence>
<gene>
    <name evidence="2" type="primary">linX</name>
    <name evidence="2" type="ORF">EVAR_78786_1</name>
</gene>
<dbReference type="AlphaFoldDB" id="A0A4C1T4C8"/>
<dbReference type="InterPro" id="IPR036291">
    <property type="entry name" value="NAD(P)-bd_dom_sf"/>
</dbReference>
<protein>
    <submittedName>
        <fullName evidence="2">2,5-dichloro-2,5-cyclohexadiene-1,4-diol dehydrogenase</fullName>
    </submittedName>
</protein>
<dbReference type="GO" id="GO:0016491">
    <property type="term" value="F:oxidoreductase activity"/>
    <property type="evidence" value="ECO:0007669"/>
    <property type="project" value="UniProtKB-KW"/>
</dbReference>